<dbReference type="AlphaFoldDB" id="B9SYQ8"/>
<proteinExistence type="predicted"/>
<dbReference type="Proteomes" id="UP000008311">
    <property type="component" value="Unassembled WGS sequence"/>
</dbReference>
<accession>B9SYQ8</accession>
<name>B9SYQ8_RICCO</name>
<dbReference type="EMBL" id="EQ974256">
    <property type="protein sequence ID" value="EEF31261.1"/>
    <property type="molecule type" value="Genomic_DNA"/>
</dbReference>
<evidence type="ECO:0000313" key="2">
    <source>
        <dbReference type="Proteomes" id="UP000008311"/>
    </source>
</evidence>
<organism evidence="1 2">
    <name type="scientific">Ricinus communis</name>
    <name type="common">Castor bean</name>
    <dbReference type="NCBI Taxonomy" id="3988"/>
    <lineage>
        <taxon>Eukaryota</taxon>
        <taxon>Viridiplantae</taxon>
        <taxon>Streptophyta</taxon>
        <taxon>Embryophyta</taxon>
        <taxon>Tracheophyta</taxon>
        <taxon>Spermatophyta</taxon>
        <taxon>Magnoliopsida</taxon>
        <taxon>eudicotyledons</taxon>
        <taxon>Gunneridae</taxon>
        <taxon>Pentapetalae</taxon>
        <taxon>rosids</taxon>
        <taxon>fabids</taxon>
        <taxon>Malpighiales</taxon>
        <taxon>Euphorbiaceae</taxon>
        <taxon>Acalyphoideae</taxon>
        <taxon>Acalypheae</taxon>
        <taxon>Ricinus</taxon>
    </lineage>
</organism>
<reference evidence="2" key="1">
    <citation type="journal article" date="2010" name="Nat. Biotechnol.">
        <title>Draft genome sequence of the oilseed species Ricinus communis.</title>
        <authorList>
            <person name="Chan A.P."/>
            <person name="Crabtree J."/>
            <person name="Zhao Q."/>
            <person name="Lorenzi H."/>
            <person name="Orvis J."/>
            <person name="Puiu D."/>
            <person name="Melake-Berhan A."/>
            <person name="Jones K.M."/>
            <person name="Redman J."/>
            <person name="Chen G."/>
            <person name="Cahoon E.B."/>
            <person name="Gedil M."/>
            <person name="Stanke M."/>
            <person name="Haas B.J."/>
            <person name="Wortman J.R."/>
            <person name="Fraser-Liggett C.M."/>
            <person name="Ravel J."/>
            <person name="Rabinowicz P.D."/>
        </authorList>
    </citation>
    <scope>NUCLEOTIDE SEQUENCE [LARGE SCALE GENOMIC DNA]</scope>
    <source>
        <strain evidence="2">cv. Hale</strain>
    </source>
</reference>
<protein>
    <submittedName>
        <fullName evidence="1">Uncharacterized protein</fullName>
    </submittedName>
</protein>
<evidence type="ECO:0000313" key="1">
    <source>
        <dbReference type="EMBL" id="EEF31261.1"/>
    </source>
</evidence>
<gene>
    <name evidence="1" type="ORF">RCOM_0063280</name>
</gene>
<dbReference type="InParanoid" id="B9SYQ8"/>
<sequence length="85" mass="10405">METKKNQDYMERVRRRLRFDCSCYVDPQGLSEALAVWRNLKYLEPFRRFTNNKWCNMASDLCLRAIVNRWERGGLERDKKTELER</sequence>
<keyword evidence="2" id="KW-1185">Reference proteome</keyword>